<reference evidence="3 4" key="1">
    <citation type="submission" date="2020-08" db="EMBL/GenBank/DDBJ databases">
        <authorList>
            <person name="Newling K."/>
            <person name="Davey J."/>
            <person name="Forrester S."/>
        </authorList>
    </citation>
    <scope>NUCLEOTIDE SEQUENCE [LARGE SCALE GENOMIC DNA]</scope>
    <source>
        <strain evidence="4">Crithidia deanei Carvalho (ATCC PRA-265)</strain>
    </source>
</reference>
<feature type="region of interest" description="Disordered" evidence="2">
    <location>
        <begin position="287"/>
        <end position="311"/>
    </location>
</feature>
<sequence length="311" mass="36506">MLREAELQRLQKCTDELETVVGQRNALSQQVASLQRHLEEVTHQSEESTTALRSATLEVDRLRNEELRLNRRLAALEDFRGDYPTAVAQRPTVTADSAALHDGDAVRQLMREEESERQELLLALFWEPMLIAFDAGLTWIADCEALRDEPHTAKSAASIPIPEEIWERKEVVPYQENRSYTNKGALTPPKDEDLLLLTNQQSEIVQLNSKVQLLQERLRICQLEKERFSFLYEGEQRRIEMLTQDHNEQLRRAYDELLRDREYIMRTLKDEIEDQVRNSFEDGCRYQRRQMRGKKSETEKQLVVTSKNKRH</sequence>
<protein>
    <submittedName>
        <fullName evidence="3">Uncharacterized protein</fullName>
    </submittedName>
</protein>
<name>A0A7G2CIS0_9TRYP</name>
<dbReference type="AlphaFoldDB" id="A0A7G2CIS0"/>
<dbReference type="EMBL" id="LR877159">
    <property type="protein sequence ID" value="CAD2219748.1"/>
    <property type="molecule type" value="Genomic_DNA"/>
</dbReference>
<feature type="coiled-coil region" evidence="1">
    <location>
        <begin position="24"/>
        <end position="79"/>
    </location>
</feature>
<evidence type="ECO:0000256" key="2">
    <source>
        <dbReference type="SAM" id="MobiDB-lite"/>
    </source>
</evidence>
<evidence type="ECO:0000256" key="1">
    <source>
        <dbReference type="SAM" id="Coils"/>
    </source>
</evidence>
<dbReference type="VEuPathDB" id="TriTrypDB:ADEAN_000725700"/>
<dbReference type="Proteomes" id="UP000515908">
    <property type="component" value="Chromosome 15"/>
</dbReference>
<feature type="coiled-coil region" evidence="1">
    <location>
        <begin position="197"/>
        <end position="224"/>
    </location>
</feature>
<gene>
    <name evidence="3" type="ORF">ADEAN_000725700</name>
</gene>
<evidence type="ECO:0000313" key="3">
    <source>
        <dbReference type="EMBL" id="CAD2219748.1"/>
    </source>
</evidence>
<keyword evidence="1" id="KW-0175">Coiled coil</keyword>
<proteinExistence type="predicted"/>
<dbReference type="OrthoDB" id="249581at2759"/>
<accession>A0A7G2CIS0</accession>
<organism evidence="3 4">
    <name type="scientific">Angomonas deanei</name>
    <dbReference type="NCBI Taxonomy" id="59799"/>
    <lineage>
        <taxon>Eukaryota</taxon>
        <taxon>Discoba</taxon>
        <taxon>Euglenozoa</taxon>
        <taxon>Kinetoplastea</taxon>
        <taxon>Metakinetoplastina</taxon>
        <taxon>Trypanosomatida</taxon>
        <taxon>Trypanosomatidae</taxon>
        <taxon>Strigomonadinae</taxon>
        <taxon>Angomonas</taxon>
    </lineage>
</organism>
<keyword evidence="4" id="KW-1185">Reference proteome</keyword>
<evidence type="ECO:0000313" key="4">
    <source>
        <dbReference type="Proteomes" id="UP000515908"/>
    </source>
</evidence>